<feature type="transmembrane region" description="Helical" evidence="2">
    <location>
        <begin position="188"/>
        <end position="207"/>
    </location>
</feature>
<keyword evidence="4" id="KW-1185">Reference proteome</keyword>
<feature type="transmembrane region" description="Helical" evidence="2">
    <location>
        <begin position="702"/>
        <end position="725"/>
    </location>
</feature>
<evidence type="ECO:0000313" key="3">
    <source>
        <dbReference type="EMBL" id="KAF4464124.1"/>
    </source>
</evidence>
<gene>
    <name evidence="3" type="ORF">FALBO_9037</name>
</gene>
<dbReference type="AlphaFoldDB" id="A0A8H4LAM8"/>
<sequence>MNLMVILPRRVHKWKILETTPVAWHRWRNRIFWVLNTGTYQGIRVRARPGKVCFSCKLVELPDGLKKNKVSHKDGNDEVPGWLEPRHLADSHTETTPFGPQTATCVMVAKVHPIARIRKRQALGALLEGKDPFLILHATALPGEPADEAEPSEQTEEDERSEPAEPGEPHQLGDAATVRKLLLGTVDLSLAAVALLFFVFGGVVYVNDGSSAAPGSRGRYLYNIAKYGPTIFPVLFSAIVGGALKTFATWRMQMGTRIGLVEQLVGSNTVAGALFTQARLRAVNTLALSIVCLWALSPLGSQAALRAINIVDEFNNSTRDLVVLETFAPYCFGLGSRAVDYATRKVIPPAAAALQSVRMLESRNQDLWGNIRLPAMEKLSSNVLDSSWINISEDDSLDYSSLIGVPVASLPLAGNHTLTISGSYINVDCPIIDLLPKKSVEIPGNMRYLPKHFGALAGNNFTKIPSIDSTDGSNSRWSTCHENTLRLSISQPRKTKVYSLLTSFRDGKNSNREARALIWESISPEEDADAYKEDSKDGRKGAQIRAGYRVSHAECNLYTTYVDVKMQCQEGSCLPYSARRSPNPSRNRNWTVFDMQYPYKDAESFVETFCSMFPEDNGQVPTVSYMIDPFNAISTKSRSHVALIPREAFETRLAHLINSQFLLSISAADVTGMFNDESARSLTTNNVTLTTMTREERVRCSIPWLAVLFFSSAVLFMIAIAAFVLRLRVLVPDVLGSLALGMLDNRCEKVMGSSVLHGEEKMTKMKDVRIMLGDVEPHAEIGRIALAAPLEDSVVGIVQKDKFYW</sequence>
<organism evidence="3 4">
    <name type="scientific">Fusarium albosuccineum</name>
    <dbReference type="NCBI Taxonomy" id="1237068"/>
    <lineage>
        <taxon>Eukaryota</taxon>
        <taxon>Fungi</taxon>
        <taxon>Dikarya</taxon>
        <taxon>Ascomycota</taxon>
        <taxon>Pezizomycotina</taxon>
        <taxon>Sordariomycetes</taxon>
        <taxon>Hypocreomycetidae</taxon>
        <taxon>Hypocreales</taxon>
        <taxon>Nectriaceae</taxon>
        <taxon>Fusarium</taxon>
        <taxon>Fusarium decemcellulare species complex</taxon>
    </lineage>
</organism>
<proteinExistence type="predicted"/>
<feature type="compositionally biased region" description="Acidic residues" evidence="1">
    <location>
        <begin position="145"/>
        <end position="160"/>
    </location>
</feature>
<name>A0A8H4LAM8_9HYPO</name>
<keyword evidence="2" id="KW-1133">Transmembrane helix</keyword>
<evidence type="ECO:0000256" key="1">
    <source>
        <dbReference type="SAM" id="MobiDB-lite"/>
    </source>
</evidence>
<reference evidence="3 4" key="1">
    <citation type="submission" date="2020-01" db="EMBL/GenBank/DDBJ databases">
        <title>Identification and distribution of gene clusters putatively required for synthesis of sphingolipid metabolism inhibitors in phylogenetically diverse species of the filamentous fungus Fusarium.</title>
        <authorList>
            <person name="Kim H.-S."/>
            <person name="Busman M."/>
            <person name="Brown D.W."/>
            <person name="Divon H."/>
            <person name="Uhlig S."/>
            <person name="Proctor R.H."/>
        </authorList>
    </citation>
    <scope>NUCLEOTIDE SEQUENCE [LARGE SCALE GENOMIC DNA]</scope>
    <source>
        <strain evidence="3 4">NRRL 20459</strain>
    </source>
</reference>
<feature type="transmembrane region" description="Helical" evidence="2">
    <location>
        <begin position="227"/>
        <end position="248"/>
    </location>
</feature>
<accession>A0A8H4LAM8</accession>
<evidence type="ECO:0000256" key="2">
    <source>
        <dbReference type="SAM" id="Phobius"/>
    </source>
</evidence>
<dbReference type="EMBL" id="JAADYS010001239">
    <property type="protein sequence ID" value="KAF4464124.1"/>
    <property type="molecule type" value="Genomic_DNA"/>
</dbReference>
<evidence type="ECO:0000313" key="4">
    <source>
        <dbReference type="Proteomes" id="UP000554235"/>
    </source>
</evidence>
<comment type="caution">
    <text evidence="3">The sequence shown here is derived from an EMBL/GenBank/DDBJ whole genome shotgun (WGS) entry which is preliminary data.</text>
</comment>
<dbReference type="OrthoDB" id="3692311at2759"/>
<protein>
    <submittedName>
        <fullName evidence="3">Uncharacterized protein</fullName>
    </submittedName>
</protein>
<keyword evidence="2" id="KW-0812">Transmembrane</keyword>
<keyword evidence="2" id="KW-0472">Membrane</keyword>
<dbReference type="Proteomes" id="UP000554235">
    <property type="component" value="Unassembled WGS sequence"/>
</dbReference>
<feature type="region of interest" description="Disordered" evidence="1">
    <location>
        <begin position="144"/>
        <end position="172"/>
    </location>
</feature>